<comment type="caution">
    <text evidence="11">The sequence shown here is derived from an EMBL/GenBank/DDBJ whole genome shotgun (WGS) entry which is preliminary data.</text>
</comment>
<dbReference type="EMBL" id="CAJOAX010004914">
    <property type="protein sequence ID" value="CAF3927081.1"/>
    <property type="molecule type" value="Genomic_DNA"/>
</dbReference>
<dbReference type="FunFam" id="3.40.50.300:FF:000205">
    <property type="entry name" value="ABC transporter B family member 4"/>
    <property type="match status" value="1"/>
</dbReference>
<dbReference type="CDD" id="cd03249">
    <property type="entry name" value="ABC_MTABC3_MDL1_MDL2"/>
    <property type="match status" value="1"/>
</dbReference>
<dbReference type="GO" id="GO:0090374">
    <property type="term" value="P:oligopeptide export from mitochondrion"/>
    <property type="evidence" value="ECO:0007669"/>
    <property type="project" value="TreeGrafter"/>
</dbReference>
<evidence type="ECO:0000313" key="12">
    <source>
        <dbReference type="EMBL" id="CAF3927081.1"/>
    </source>
</evidence>
<comment type="subcellular location">
    <subcellularLocation>
        <location evidence="1">Membrane</location>
        <topology evidence="1">Multi-pass membrane protein</topology>
    </subcellularLocation>
</comment>
<dbReference type="GO" id="GO:0016887">
    <property type="term" value="F:ATP hydrolysis activity"/>
    <property type="evidence" value="ECO:0007669"/>
    <property type="project" value="InterPro"/>
</dbReference>
<evidence type="ECO:0000313" key="11">
    <source>
        <dbReference type="EMBL" id="CAF1024635.1"/>
    </source>
</evidence>
<dbReference type="Pfam" id="PF00005">
    <property type="entry name" value="ABC_tran"/>
    <property type="match status" value="1"/>
</dbReference>
<organism evidence="11 14">
    <name type="scientific">Rotaria sordida</name>
    <dbReference type="NCBI Taxonomy" id="392033"/>
    <lineage>
        <taxon>Eukaryota</taxon>
        <taxon>Metazoa</taxon>
        <taxon>Spiralia</taxon>
        <taxon>Gnathifera</taxon>
        <taxon>Rotifera</taxon>
        <taxon>Eurotatoria</taxon>
        <taxon>Bdelloidea</taxon>
        <taxon>Philodinida</taxon>
        <taxon>Philodinidae</taxon>
        <taxon>Rotaria</taxon>
    </lineage>
</organism>
<reference evidence="11" key="1">
    <citation type="submission" date="2021-02" db="EMBL/GenBank/DDBJ databases">
        <authorList>
            <person name="Nowell W R."/>
        </authorList>
    </citation>
    <scope>NUCLEOTIDE SEQUENCE</scope>
</reference>
<dbReference type="SUPFAM" id="SSF52540">
    <property type="entry name" value="P-loop containing nucleoside triphosphate hydrolases"/>
    <property type="match status" value="1"/>
</dbReference>
<keyword evidence="5" id="KW-0547">Nucleotide-binding</keyword>
<dbReference type="InterPro" id="IPR027417">
    <property type="entry name" value="P-loop_NTPase"/>
</dbReference>
<dbReference type="PROSITE" id="PS50893">
    <property type="entry name" value="ABC_TRANSPORTER_2"/>
    <property type="match status" value="1"/>
</dbReference>
<feature type="transmembrane region" description="Helical" evidence="9">
    <location>
        <begin position="6"/>
        <end position="29"/>
    </location>
</feature>
<evidence type="ECO:0000313" key="13">
    <source>
        <dbReference type="EMBL" id="CAF4199320.1"/>
    </source>
</evidence>
<dbReference type="Proteomes" id="UP000663889">
    <property type="component" value="Unassembled WGS sequence"/>
</dbReference>
<keyword evidence="3" id="KW-0813">Transport</keyword>
<comment type="similarity">
    <text evidence="2">Belongs to the ABC transporter superfamily. ABCB family. Multidrug resistance exporter (TC 3.A.1.201) subfamily.</text>
</comment>
<dbReference type="SMART" id="SM00382">
    <property type="entry name" value="AAA"/>
    <property type="match status" value="1"/>
</dbReference>
<dbReference type="GO" id="GO:0005524">
    <property type="term" value="F:ATP binding"/>
    <property type="evidence" value="ECO:0007669"/>
    <property type="project" value="UniProtKB-KW"/>
</dbReference>
<gene>
    <name evidence="13" type="ORF">FNK824_LOCUS36176</name>
    <name evidence="12" type="ORF">OTI717_LOCUS25142</name>
    <name evidence="11" type="ORF">SEV965_LOCUS11984</name>
</gene>
<keyword evidence="4 9" id="KW-0812">Transmembrane</keyword>
<evidence type="ECO:0000256" key="3">
    <source>
        <dbReference type="ARBA" id="ARBA00022448"/>
    </source>
</evidence>
<name>A0A814IHH5_9BILA</name>
<evidence type="ECO:0000256" key="8">
    <source>
        <dbReference type="ARBA" id="ARBA00023136"/>
    </source>
</evidence>
<dbReference type="Gene3D" id="1.20.1560.10">
    <property type="entry name" value="ABC transporter type 1, transmembrane domain"/>
    <property type="match status" value="1"/>
</dbReference>
<dbReference type="GO" id="GO:0005743">
    <property type="term" value="C:mitochondrial inner membrane"/>
    <property type="evidence" value="ECO:0007669"/>
    <property type="project" value="TreeGrafter"/>
</dbReference>
<evidence type="ECO:0000256" key="7">
    <source>
        <dbReference type="ARBA" id="ARBA00022989"/>
    </source>
</evidence>
<dbReference type="InterPro" id="IPR003593">
    <property type="entry name" value="AAA+_ATPase"/>
</dbReference>
<keyword evidence="6" id="KW-0067">ATP-binding</keyword>
<evidence type="ECO:0000256" key="6">
    <source>
        <dbReference type="ARBA" id="ARBA00022840"/>
    </source>
</evidence>
<dbReference type="InterPro" id="IPR039421">
    <property type="entry name" value="Type_1_exporter"/>
</dbReference>
<feature type="transmembrane region" description="Helical" evidence="9">
    <location>
        <begin position="41"/>
        <end position="59"/>
    </location>
</feature>
<evidence type="ECO:0000256" key="9">
    <source>
        <dbReference type="SAM" id="Phobius"/>
    </source>
</evidence>
<dbReference type="Proteomes" id="UP000663823">
    <property type="component" value="Unassembled WGS sequence"/>
</dbReference>
<evidence type="ECO:0000313" key="14">
    <source>
        <dbReference type="Proteomes" id="UP000663889"/>
    </source>
</evidence>
<evidence type="ECO:0000256" key="5">
    <source>
        <dbReference type="ARBA" id="ARBA00022741"/>
    </source>
</evidence>
<evidence type="ECO:0000256" key="4">
    <source>
        <dbReference type="ARBA" id="ARBA00022692"/>
    </source>
</evidence>
<dbReference type="PROSITE" id="PS00211">
    <property type="entry name" value="ABC_TRANSPORTER_1"/>
    <property type="match status" value="1"/>
</dbReference>
<dbReference type="PANTHER" id="PTHR43394">
    <property type="entry name" value="ATP-DEPENDENT PERMEASE MDL1, MITOCHONDRIAL"/>
    <property type="match status" value="1"/>
</dbReference>
<dbReference type="EMBL" id="CAJOBE010016333">
    <property type="protein sequence ID" value="CAF4199320.1"/>
    <property type="molecule type" value="Genomic_DNA"/>
</dbReference>
<dbReference type="GO" id="GO:0015421">
    <property type="term" value="F:ABC-type oligopeptide transporter activity"/>
    <property type="evidence" value="ECO:0007669"/>
    <property type="project" value="TreeGrafter"/>
</dbReference>
<evidence type="ECO:0000256" key="1">
    <source>
        <dbReference type="ARBA" id="ARBA00004141"/>
    </source>
</evidence>
<dbReference type="EMBL" id="CAJNOU010000533">
    <property type="protein sequence ID" value="CAF1024635.1"/>
    <property type="molecule type" value="Genomic_DNA"/>
</dbReference>
<dbReference type="InterPro" id="IPR003439">
    <property type="entry name" value="ABC_transporter-like_ATP-bd"/>
</dbReference>
<keyword evidence="8 9" id="KW-0472">Membrane</keyword>
<dbReference type="AlphaFoldDB" id="A0A814IHH5"/>
<keyword evidence="7 9" id="KW-1133">Transmembrane helix</keyword>
<evidence type="ECO:0000259" key="10">
    <source>
        <dbReference type="PROSITE" id="PS50893"/>
    </source>
</evidence>
<evidence type="ECO:0000256" key="2">
    <source>
        <dbReference type="ARBA" id="ARBA00007577"/>
    </source>
</evidence>
<proteinExistence type="inferred from homology"/>
<sequence>MSWKPAIINAVVRGVYWTSNMYISTFLYWRALILVEKNELALNDAIIVFAFAIFMGQALKIVEIITTRINASLSAAQSFFDLFDRTPTIDNTSSKGRKLVNFRGEIEFDQVKYFYPTRPTSIVLNKLQLSIKSGQRVALVGPSGCGKSTIIHLLERFYDVTHGQLLLDGIDIRQLNIHWIRSHFGLVSQEPILFDLTIAENIAYGLENIPMEKIITAAIKANIHEFIQQLPRGYETKVGMKGSFLSGGEKQRIAIARVLLRQPKVLLLDEATSAMDSYNEQIVQQTLDQAQAEDPSRISLIIAHRLSTIRKCDLICVLDKGHIVESGTHIELIKRHGAYYKMLNQNDFQ</sequence>
<dbReference type="Gene3D" id="3.40.50.300">
    <property type="entry name" value="P-loop containing nucleotide triphosphate hydrolases"/>
    <property type="match status" value="1"/>
</dbReference>
<dbReference type="Proteomes" id="UP000663874">
    <property type="component" value="Unassembled WGS sequence"/>
</dbReference>
<dbReference type="InterPro" id="IPR017871">
    <property type="entry name" value="ABC_transporter-like_CS"/>
</dbReference>
<dbReference type="PANTHER" id="PTHR43394:SF27">
    <property type="entry name" value="ATP-DEPENDENT TRANSLOCASE ABCB1-LIKE"/>
    <property type="match status" value="1"/>
</dbReference>
<accession>A0A814IHH5</accession>
<dbReference type="InterPro" id="IPR036640">
    <property type="entry name" value="ABC1_TM_sf"/>
</dbReference>
<protein>
    <recommendedName>
        <fullName evidence="10">ABC transporter domain-containing protein</fullName>
    </recommendedName>
</protein>
<feature type="domain" description="ABC transporter" evidence="10">
    <location>
        <begin position="106"/>
        <end position="345"/>
    </location>
</feature>